<dbReference type="PROSITE" id="PS00687">
    <property type="entry name" value="ALDEHYDE_DEHYDR_GLU"/>
    <property type="match status" value="1"/>
</dbReference>
<name>A0ABY4FNP0_9MICO</name>
<keyword evidence="1 3" id="KW-0560">Oxidoreductase</keyword>
<dbReference type="PANTHER" id="PTHR43217:SF1">
    <property type="entry name" value="SUCCINATE SEMIALDEHYDE DEHYDROGENASE [NAD(P)+] SAD"/>
    <property type="match status" value="1"/>
</dbReference>
<sequence length="467" mass="49237">MALTTIPPRAERALTNPATGEALPERPHSDDVELDTCLDRAVAGQRAWASTTVSERGRVFLRMAELLGRDAEIVAETITEEVGKPITQSRAEVAKAAAALVWYAERAESLLAPEPTEVPEARIEHRPIGVVLAVEPWNFPVWQVLRGGAGILLAGNAQALKPAHTTVGSAEHLARLWAEAGLPHGAFTVLHIASAQTHRVIADDRVAGVTLTGGGAAGAAVAESAGRHLKRVTLELGGNDALIVLPDADLAAAARAAVQSRYSNTGQVCIAAKRIILHREISADFLAELLPLVDSLVVGDPRDPRTEIGPLARRDIRDEVVGQIERSLAAGARLLTGGTTSAYGGNYVAPTVLGDVRPGNPAFDEEIFGPAVAVVEAEDTDDAIALANLSPWGLSASVWTADTSEARRIAARLEVGSVFVNKGTVSDVRVPIGGVKSSGFGRELAGHGVREFTNPQTVWVVEAEEER</sequence>
<dbReference type="SUPFAM" id="SSF53720">
    <property type="entry name" value="ALDH-like"/>
    <property type="match status" value="1"/>
</dbReference>
<dbReference type="PANTHER" id="PTHR43217">
    <property type="entry name" value="SUCCINATE SEMIALDEHYDE DEHYDROGENASE [NAD(P)+] SAD"/>
    <property type="match status" value="1"/>
</dbReference>
<dbReference type="RefSeq" id="WP_244728807.1">
    <property type="nucleotide sequence ID" value="NZ_CP095045.1"/>
</dbReference>
<reference evidence="6 7" key="1">
    <citation type="submission" date="2022-04" db="EMBL/GenBank/DDBJ databases">
        <title>Leucobacter sp. isolated from rhizosphere of garlic.</title>
        <authorList>
            <person name="Won M."/>
            <person name="Lee C.-M."/>
            <person name="Woen H.-Y."/>
            <person name="Kwon S.-W."/>
        </authorList>
    </citation>
    <scope>NUCLEOTIDE SEQUENCE [LARGE SCALE GENOMIC DNA]</scope>
    <source>
        <strain evidence="6 7">H21R-40</strain>
    </source>
</reference>
<comment type="similarity">
    <text evidence="3">Belongs to the aldehyde dehydrogenase family.</text>
</comment>
<dbReference type="Gene3D" id="3.40.605.10">
    <property type="entry name" value="Aldehyde Dehydrogenase, Chain A, domain 1"/>
    <property type="match status" value="1"/>
</dbReference>
<feature type="active site" evidence="2">
    <location>
        <position position="235"/>
    </location>
</feature>
<dbReference type="InterPro" id="IPR029510">
    <property type="entry name" value="Ald_DH_CS_GLU"/>
</dbReference>
<evidence type="ECO:0000259" key="5">
    <source>
        <dbReference type="Pfam" id="PF00171"/>
    </source>
</evidence>
<feature type="domain" description="Aldehyde dehydrogenase" evidence="5">
    <location>
        <begin position="13"/>
        <end position="458"/>
    </location>
</feature>
<protein>
    <submittedName>
        <fullName evidence="6">Aldehyde dehydrogenase family protein</fullName>
    </submittedName>
</protein>
<organism evidence="6 7">
    <name type="scientific">Leucobacter allii</name>
    <dbReference type="NCBI Taxonomy" id="2932247"/>
    <lineage>
        <taxon>Bacteria</taxon>
        <taxon>Bacillati</taxon>
        <taxon>Actinomycetota</taxon>
        <taxon>Actinomycetes</taxon>
        <taxon>Micrococcales</taxon>
        <taxon>Microbacteriaceae</taxon>
        <taxon>Leucobacter</taxon>
    </lineage>
</organism>
<dbReference type="InterPro" id="IPR016160">
    <property type="entry name" value="Ald_DH_CS_CYS"/>
</dbReference>
<dbReference type="Proteomes" id="UP000831786">
    <property type="component" value="Chromosome"/>
</dbReference>
<evidence type="ECO:0000256" key="2">
    <source>
        <dbReference type="PROSITE-ProRule" id="PRU10007"/>
    </source>
</evidence>
<accession>A0ABY4FNP0</accession>
<evidence type="ECO:0000256" key="1">
    <source>
        <dbReference type="ARBA" id="ARBA00023002"/>
    </source>
</evidence>
<evidence type="ECO:0000313" key="7">
    <source>
        <dbReference type="Proteomes" id="UP000831786"/>
    </source>
</evidence>
<dbReference type="EMBL" id="CP095045">
    <property type="protein sequence ID" value="UOQ57892.1"/>
    <property type="molecule type" value="Genomic_DNA"/>
</dbReference>
<dbReference type="Pfam" id="PF00171">
    <property type="entry name" value="Aldedh"/>
    <property type="match status" value="1"/>
</dbReference>
<evidence type="ECO:0000256" key="4">
    <source>
        <dbReference type="SAM" id="MobiDB-lite"/>
    </source>
</evidence>
<feature type="region of interest" description="Disordered" evidence="4">
    <location>
        <begin position="1"/>
        <end position="31"/>
    </location>
</feature>
<evidence type="ECO:0000256" key="3">
    <source>
        <dbReference type="RuleBase" id="RU003345"/>
    </source>
</evidence>
<gene>
    <name evidence="6" type="ORF">MUN78_03375</name>
</gene>
<keyword evidence="7" id="KW-1185">Reference proteome</keyword>
<dbReference type="InterPro" id="IPR015590">
    <property type="entry name" value="Aldehyde_DH_dom"/>
</dbReference>
<dbReference type="PROSITE" id="PS00070">
    <property type="entry name" value="ALDEHYDE_DEHYDR_CYS"/>
    <property type="match status" value="1"/>
</dbReference>
<dbReference type="InterPro" id="IPR016162">
    <property type="entry name" value="Ald_DH_N"/>
</dbReference>
<dbReference type="InterPro" id="IPR047110">
    <property type="entry name" value="GABD/Sad-like"/>
</dbReference>
<evidence type="ECO:0000313" key="6">
    <source>
        <dbReference type="EMBL" id="UOQ57892.1"/>
    </source>
</evidence>
<dbReference type="InterPro" id="IPR016161">
    <property type="entry name" value="Ald_DH/histidinol_DH"/>
</dbReference>
<dbReference type="Gene3D" id="3.40.309.10">
    <property type="entry name" value="Aldehyde Dehydrogenase, Chain A, domain 2"/>
    <property type="match status" value="1"/>
</dbReference>
<dbReference type="InterPro" id="IPR016163">
    <property type="entry name" value="Ald_DH_C"/>
</dbReference>
<proteinExistence type="inferred from homology"/>